<dbReference type="InterPro" id="IPR051795">
    <property type="entry name" value="Glycosyl_Hydrlase_43"/>
</dbReference>
<protein>
    <submittedName>
        <fullName evidence="7">Glycoside hydrolase family 43 protein</fullName>
    </submittedName>
</protein>
<dbReference type="InterPro" id="IPR006710">
    <property type="entry name" value="Glyco_hydro_43"/>
</dbReference>
<dbReference type="PANTHER" id="PTHR42812:SF12">
    <property type="entry name" value="BETA-XYLOSIDASE-RELATED"/>
    <property type="match status" value="1"/>
</dbReference>
<comment type="similarity">
    <text evidence="1 4">Belongs to the glycosyl hydrolase 43 family.</text>
</comment>
<proteinExistence type="inferred from homology"/>
<evidence type="ECO:0000313" key="8">
    <source>
        <dbReference type="Proteomes" id="UP001199206"/>
    </source>
</evidence>
<organism evidence="7 8">
    <name type="scientific">Xanthomonas cassavae CFBP 4642</name>
    <dbReference type="NCBI Taxonomy" id="1219375"/>
    <lineage>
        <taxon>Bacteria</taxon>
        <taxon>Pseudomonadati</taxon>
        <taxon>Pseudomonadota</taxon>
        <taxon>Gammaproteobacteria</taxon>
        <taxon>Lysobacterales</taxon>
        <taxon>Lysobacteraceae</taxon>
        <taxon>Xanthomonas</taxon>
    </lineage>
</organism>
<reference evidence="7 8" key="1">
    <citation type="submission" date="2021-10" db="EMBL/GenBank/DDBJ databases">
        <title>Genome sequencing of Xanthomonas strains from NCPPB.</title>
        <authorList>
            <person name="Hussein R."/>
            <person name="Harrison J."/>
            <person name="Studholme D.J."/>
            <person name="Vicente J."/>
            <person name="Grant M."/>
        </authorList>
    </citation>
    <scope>NUCLEOTIDE SEQUENCE [LARGE SCALE GENOMIC DNA]</scope>
    <source>
        <strain evidence="7 8">NCPPB 101</strain>
    </source>
</reference>
<dbReference type="InterPro" id="IPR023296">
    <property type="entry name" value="Glyco_hydro_beta-prop_sf"/>
</dbReference>
<comment type="caution">
    <text evidence="7">The sequence shown here is derived from an EMBL/GenBank/DDBJ whole genome shotgun (WGS) entry which is preliminary data.</text>
</comment>
<feature type="domain" description="Beta-xylosidase C-terminal Concanavalin A-like" evidence="6">
    <location>
        <begin position="380"/>
        <end position="555"/>
    </location>
</feature>
<dbReference type="RefSeq" id="WP_029218269.1">
    <property type="nucleotide sequence ID" value="NZ_CAWLZN010000001.1"/>
</dbReference>
<dbReference type="GO" id="GO:0016787">
    <property type="term" value="F:hydrolase activity"/>
    <property type="evidence" value="ECO:0007669"/>
    <property type="project" value="UniProtKB-KW"/>
</dbReference>
<dbReference type="Gene3D" id="2.60.120.200">
    <property type="match status" value="1"/>
</dbReference>
<evidence type="ECO:0000259" key="6">
    <source>
        <dbReference type="Pfam" id="PF17851"/>
    </source>
</evidence>
<dbReference type="InterPro" id="IPR041542">
    <property type="entry name" value="GH43_C2"/>
</dbReference>
<evidence type="ECO:0000256" key="1">
    <source>
        <dbReference type="ARBA" id="ARBA00009865"/>
    </source>
</evidence>
<dbReference type="InterPro" id="IPR013320">
    <property type="entry name" value="ConA-like_dom_sf"/>
</dbReference>
<sequence>MRALSAMCAALLMALAASANAQAQASADVAFDWFDYRGDDAVFATPLPAGHYRNPVLAGFYPDPSVTRVGERYYLVNSTFAYFPAIPVFESTDLVHWTQIGNVVERREQLDYDGLDVSRGMFAASIRHHDGRFYVVGTSVDGGGNFIASAVNPAGPWSALTWLPSIDGIDPSLFFDTDGGAYLLNNGPPEGTPLYEGHRAIWMQRFDIANNQPVGPRKVVLNGGVDLASKPIWIEGPHLYQRDGWYYLSCAEGGTGPQHSQVVLRSRNVWGPYAPSPHNPILTQRDLPADRAHPVSNAGHADFVEAPDGQWWAVFLASRPYSGDRYNTGRETFLLPVQWRDGWPSILPAGTPIPYIANAPAGARATADQAPLSGNFTWHDDFTGATLQREWLTLRVPKRTVADTQARAGWLTLHATAQGLEGSGTPAFVARRQQHTRFYASTALAVPTQAGVQAGLAAFQNANAWYALGVRRDGAALEVFVDKRDGATATTLARTRIPAATTQLRLQISGDGGAYSFDYDAGGSGWQSLRRNDDAGFLSTAQAGGFVGSMIGPFAWFQPDRTQED</sequence>
<keyword evidence="8" id="KW-1185">Reference proteome</keyword>
<evidence type="ECO:0000256" key="3">
    <source>
        <dbReference type="ARBA" id="ARBA00023295"/>
    </source>
</evidence>
<dbReference type="PANTHER" id="PTHR42812">
    <property type="entry name" value="BETA-XYLOSIDASE"/>
    <property type="match status" value="1"/>
</dbReference>
<dbReference type="Proteomes" id="UP001199206">
    <property type="component" value="Unassembled WGS sequence"/>
</dbReference>
<dbReference type="Pfam" id="PF17851">
    <property type="entry name" value="GH43_C2"/>
    <property type="match status" value="1"/>
</dbReference>
<dbReference type="EMBL" id="JAJGQJ010000073">
    <property type="protein sequence ID" value="MCC4622164.1"/>
    <property type="molecule type" value="Genomic_DNA"/>
</dbReference>
<keyword evidence="5" id="KW-0732">Signal</keyword>
<accession>A0ABS8HKD5</accession>
<dbReference type="Pfam" id="PF04616">
    <property type="entry name" value="Glyco_hydro_43"/>
    <property type="match status" value="1"/>
</dbReference>
<evidence type="ECO:0000256" key="2">
    <source>
        <dbReference type="ARBA" id="ARBA00022801"/>
    </source>
</evidence>
<evidence type="ECO:0000256" key="5">
    <source>
        <dbReference type="SAM" id="SignalP"/>
    </source>
</evidence>
<feature type="signal peptide" evidence="5">
    <location>
        <begin position="1"/>
        <end position="23"/>
    </location>
</feature>
<keyword evidence="3 4" id="KW-0326">Glycosidase</keyword>
<dbReference type="SUPFAM" id="SSF49899">
    <property type="entry name" value="Concanavalin A-like lectins/glucanases"/>
    <property type="match status" value="1"/>
</dbReference>
<keyword evidence="2 4" id="KW-0378">Hydrolase</keyword>
<dbReference type="Gene3D" id="2.115.10.20">
    <property type="entry name" value="Glycosyl hydrolase domain, family 43"/>
    <property type="match status" value="1"/>
</dbReference>
<feature type="chain" id="PRO_5046230204" evidence="5">
    <location>
        <begin position="24"/>
        <end position="565"/>
    </location>
</feature>
<evidence type="ECO:0000256" key="4">
    <source>
        <dbReference type="RuleBase" id="RU361187"/>
    </source>
</evidence>
<dbReference type="SUPFAM" id="SSF75005">
    <property type="entry name" value="Arabinanase/levansucrase/invertase"/>
    <property type="match status" value="1"/>
</dbReference>
<dbReference type="CDD" id="cd18617">
    <property type="entry name" value="GH43_XynB-like"/>
    <property type="match status" value="1"/>
</dbReference>
<name>A0ABS8HKD5_9XANT</name>
<gene>
    <name evidence="7" type="ORF">LL965_19695</name>
</gene>
<evidence type="ECO:0000313" key="7">
    <source>
        <dbReference type="EMBL" id="MCC4622164.1"/>
    </source>
</evidence>